<keyword evidence="4" id="KW-0132">Cell division</keyword>
<feature type="non-terminal residue" evidence="11">
    <location>
        <position position="1"/>
    </location>
</feature>
<comment type="subcellular location">
    <subcellularLocation>
        <location evidence="1">Chromosome</location>
        <location evidence="1">Centromere</location>
    </subcellularLocation>
</comment>
<organism evidence="11 12">
    <name type="scientific">Pachyramphus minor</name>
    <dbReference type="NCBI Taxonomy" id="369605"/>
    <lineage>
        <taxon>Eukaryota</taxon>
        <taxon>Metazoa</taxon>
        <taxon>Chordata</taxon>
        <taxon>Craniata</taxon>
        <taxon>Vertebrata</taxon>
        <taxon>Euteleostomi</taxon>
        <taxon>Archelosauria</taxon>
        <taxon>Archosauria</taxon>
        <taxon>Dinosauria</taxon>
        <taxon>Saurischia</taxon>
        <taxon>Theropoda</taxon>
        <taxon>Coelurosauria</taxon>
        <taxon>Aves</taxon>
        <taxon>Neognathae</taxon>
        <taxon>Neoaves</taxon>
        <taxon>Telluraves</taxon>
        <taxon>Australaves</taxon>
        <taxon>Passeriformes</taxon>
        <taxon>Tyrannidae</taxon>
        <taxon>Pachyramphus</taxon>
    </lineage>
</organism>
<comment type="caution">
    <text evidence="11">The sequence shown here is derived from an EMBL/GenBank/DDBJ whole genome shotgun (WGS) entry which is preliminary data.</text>
</comment>
<feature type="region of interest" description="Disordered" evidence="9">
    <location>
        <begin position="61"/>
        <end position="92"/>
    </location>
</feature>
<keyword evidence="7" id="KW-0131">Cell cycle</keyword>
<sequence length="136" mass="15452">ALDNQNASINFILKNSEIQGENDHNEALNAEKVEQNLDHVSKECHKNTLTPCHGRKAFQDLTNTSVQSHASVPKSPKTLEENSAKPSRRGRPIVCYKEPNLHSKLRRGDQFTDMQFLRSPVHKVKNKTSFKSKSKF</sequence>
<dbReference type="Proteomes" id="UP000525089">
    <property type="component" value="Unassembled WGS sequence"/>
</dbReference>
<evidence type="ECO:0000256" key="8">
    <source>
        <dbReference type="ARBA" id="ARBA00023328"/>
    </source>
</evidence>
<evidence type="ECO:0000256" key="1">
    <source>
        <dbReference type="ARBA" id="ARBA00004584"/>
    </source>
</evidence>
<evidence type="ECO:0000313" key="11">
    <source>
        <dbReference type="EMBL" id="NWS10657.1"/>
    </source>
</evidence>
<keyword evidence="8" id="KW-0137">Centromere</keyword>
<reference evidence="11 12" key="1">
    <citation type="submission" date="2019-09" db="EMBL/GenBank/DDBJ databases">
        <title>Bird 10,000 Genomes (B10K) Project - Family phase.</title>
        <authorList>
            <person name="Zhang G."/>
        </authorList>
    </citation>
    <scope>NUCLEOTIDE SEQUENCE [LARGE SCALE GENOMIC DNA]</scope>
    <source>
        <strain evidence="11">B10K-DU-001-72</strain>
        <tissue evidence="11">Muscle</tissue>
    </source>
</reference>
<evidence type="ECO:0000256" key="2">
    <source>
        <dbReference type="ARBA" id="ARBA00010845"/>
    </source>
</evidence>
<keyword evidence="12" id="KW-1185">Reference proteome</keyword>
<evidence type="ECO:0000256" key="9">
    <source>
        <dbReference type="SAM" id="MobiDB-lite"/>
    </source>
</evidence>
<accession>A0A7K5CQR2</accession>
<feature type="non-terminal residue" evidence="11">
    <location>
        <position position="136"/>
    </location>
</feature>
<evidence type="ECO:0000256" key="7">
    <source>
        <dbReference type="ARBA" id="ARBA00023306"/>
    </source>
</evidence>
<dbReference type="InterPro" id="IPR038889">
    <property type="entry name" value="Shugoshin1/2"/>
</dbReference>
<evidence type="ECO:0000256" key="6">
    <source>
        <dbReference type="ARBA" id="ARBA00023054"/>
    </source>
</evidence>
<dbReference type="AlphaFoldDB" id="A0A7K5CQR2"/>
<evidence type="ECO:0000259" key="10">
    <source>
        <dbReference type="Pfam" id="PF07557"/>
    </source>
</evidence>
<keyword evidence="6" id="KW-0175">Coiled coil</keyword>
<comment type="similarity">
    <text evidence="2">Belongs to the shugoshin family.</text>
</comment>
<evidence type="ECO:0000256" key="4">
    <source>
        <dbReference type="ARBA" id="ARBA00022618"/>
    </source>
</evidence>
<evidence type="ECO:0000313" key="12">
    <source>
        <dbReference type="Proteomes" id="UP000525089"/>
    </source>
</evidence>
<proteinExistence type="inferred from homology"/>
<dbReference type="EMBL" id="VYXB01000679">
    <property type="protein sequence ID" value="NWS10657.1"/>
    <property type="molecule type" value="Genomic_DNA"/>
</dbReference>
<dbReference type="Pfam" id="PF07557">
    <property type="entry name" value="Shugoshin_C"/>
    <property type="match status" value="1"/>
</dbReference>
<dbReference type="PANTHER" id="PTHR21577">
    <property type="entry name" value="SHUGOSHIN"/>
    <property type="match status" value="1"/>
</dbReference>
<dbReference type="GO" id="GO:0005634">
    <property type="term" value="C:nucleus"/>
    <property type="evidence" value="ECO:0007669"/>
    <property type="project" value="InterPro"/>
</dbReference>
<name>A0A7K5CQR2_9TYRA</name>
<dbReference type="GO" id="GO:0045132">
    <property type="term" value="P:meiotic chromosome segregation"/>
    <property type="evidence" value="ECO:0007669"/>
    <property type="project" value="InterPro"/>
</dbReference>
<evidence type="ECO:0000256" key="3">
    <source>
        <dbReference type="ARBA" id="ARBA00022454"/>
    </source>
</evidence>
<feature type="domain" description="Shugoshin C-terminal" evidence="10">
    <location>
        <begin position="86"/>
        <end position="107"/>
    </location>
</feature>
<dbReference type="GO" id="GO:0051301">
    <property type="term" value="P:cell division"/>
    <property type="evidence" value="ECO:0007669"/>
    <property type="project" value="UniProtKB-KW"/>
</dbReference>
<dbReference type="GO" id="GO:0000776">
    <property type="term" value="C:kinetochore"/>
    <property type="evidence" value="ECO:0007669"/>
    <property type="project" value="TreeGrafter"/>
</dbReference>
<evidence type="ECO:0000256" key="5">
    <source>
        <dbReference type="ARBA" id="ARBA00022829"/>
    </source>
</evidence>
<gene>
    <name evidence="11" type="primary">Sgo1_0</name>
    <name evidence="11" type="ORF">PACMIN_R03262</name>
</gene>
<keyword evidence="5" id="KW-0159">Chromosome partition</keyword>
<dbReference type="GO" id="GO:0051177">
    <property type="term" value="P:meiotic sister chromatid cohesion"/>
    <property type="evidence" value="ECO:0007669"/>
    <property type="project" value="TreeGrafter"/>
</dbReference>
<dbReference type="PANTHER" id="PTHR21577:SF3">
    <property type="entry name" value="SHUGOSHIN 1-RELATED"/>
    <property type="match status" value="1"/>
</dbReference>
<protein>
    <submittedName>
        <fullName evidence="11">SGO1 protein</fullName>
    </submittedName>
</protein>
<keyword evidence="3" id="KW-0158">Chromosome</keyword>
<feature type="compositionally biased region" description="Polar residues" evidence="9">
    <location>
        <begin position="61"/>
        <end position="70"/>
    </location>
</feature>
<dbReference type="InterPro" id="IPR011515">
    <property type="entry name" value="Shugoshin_C"/>
</dbReference>